<dbReference type="EMBL" id="CM047580">
    <property type="protein sequence ID" value="KAI9921693.1"/>
    <property type="molecule type" value="Genomic_DNA"/>
</dbReference>
<evidence type="ECO:0000313" key="1">
    <source>
        <dbReference type="EMBL" id="KAI9921693.1"/>
    </source>
</evidence>
<proteinExistence type="predicted"/>
<keyword evidence="2" id="KW-1185">Reference proteome</keyword>
<comment type="caution">
    <text evidence="1">The sequence shown here is derived from an EMBL/GenBank/DDBJ whole genome shotgun (WGS) entry which is preliminary data.</text>
</comment>
<gene>
    <name evidence="1" type="ORF">PsorP6_001432</name>
</gene>
<reference evidence="1 2" key="1">
    <citation type="journal article" date="2022" name="bioRxiv">
        <title>The genome of the oomycete Peronosclerospora sorghi, a cosmopolitan pathogen of maize and sorghum, is inflated with dispersed pseudogenes.</title>
        <authorList>
            <person name="Fletcher K."/>
            <person name="Martin F."/>
            <person name="Isakeit T."/>
            <person name="Cavanaugh K."/>
            <person name="Magill C."/>
            <person name="Michelmore R."/>
        </authorList>
    </citation>
    <scope>NUCLEOTIDE SEQUENCE [LARGE SCALE GENOMIC DNA]</scope>
    <source>
        <strain evidence="1">P6</strain>
    </source>
</reference>
<sequence length="200" mass="22714">MKEIPALNILRNFSKDQLFGHILRHQCCSHQELNTPYTNGGQASVFLRQAMLEAHDITRAGEHLVGEQLMLLLYTLLKNLWLNKSFIYLFDVIDLIFVSCVIHRALQLNRFMTKKRGIPALRVKHKASGQLVPVMKVIVDMQDALLAHSEQCVTNHKLDPDWRFAGSLGQFKAFKSRGLDSFNSSSSRPTIRDPAALYAP</sequence>
<dbReference type="Proteomes" id="UP001163321">
    <property type="component" value="Chromosome 1"/>
</dbReference>
<organism evidence="1 2">
    <name type="scientific">Peronosclerospora sorghi</name>
    <dbReference type="NCBI Taxonomy" id="230839"/>
    <lineage>
        <taxon>Eukaryota</taxon>
        <taxon>Sar</taxon>
        <taxon>Stramenopiles</taxon>
        <taxon>Oomycota</taxon>
        <taxon>Peronosporomycetes</taxon>
        <taxon>Peronosporales</taxon>
        <taxon>Peronosporaceae</taxon>
        <taxon>Peronosclerospora</taxon>
    </lineage>
</organism>
<evidence type="ECO:0000313" key="2">
    <source>
        <dbReference type="Proteomes" id="UP001163321"/>
    </source>
</evidence>
<protein>
    <submittedName>
        <fullName evidence="1">Uncharacterized protein</fullName>
    </submittedName>
</protein>
<accession>A0ACC0WV09</accession>
<name>A0ACC0WV09_9STRA</name>